<feature type="compositionally biased region" description="Polar residues" evidence="1">
    <location>
        <begin position="19"/>
        <end position="32"/>
    </location>
</feature>
<evidence type="ECO:0000256" key="1">
    <source>
        <dbReference type="SAM" id="MobiDB-lite"/>
    </source>
</evidence>
<evidence type="ECO:0000313" key="3">
    <source>
        <dbReference type="Proteomes" id="UP000219020"/>
    </source>
</evidence>
<gene>
    <name evidence="2" type="ORF">BTN49_2558</name>
</gene>
<feature type="compositionally biased region" description="Basic and acidic residues" evidence="1">
    <location>
        <begin position="33"/>
        <end position="45"/>
    </location>
</feature>
<sequence length="45" mass="5097">MKSLFTDTHGMTRVMGASIQGSSPSWQTIQNQDEQRRQGKDKEPC</sequence>
<reference evidence="3" key="1">
    <citation type="submission" date="2017-04" db="EMBL/GenBank/DDBJ databases">
        <title>Genome evolution of the luminous symbionts of deep sea anglerfish.</title>
        <authorList>
            <person name="Hendry T.A."/>
        </authorList>
    </citation>
    <scope>NUCLEOTIDE SEQUENCE [LARGE SCALE GENOMIC DNA]</scope>
</reference>
<dbReference type="EMBL" id="NBYY01000029">
    <property type="protein sequence ID" value="PCS21872.1"/>
    <property type="molecule type" value="Genomic_DNA"/>
</dbReference>
<dbReference type="AlphaFoldDB" id="A0A2A5T135"/>
<accession>A0A2A5T135</accession>
<organism evidence="2 3">
    <name type="scientific">Candidatus Enterovibrio escicola</name>
    <dbReference type="NCBI Taxonomy" id="1927127"/>
    <lineage>
        <taxon>Bacteria</taxon>
        <taxon>Pseudomonadati</taxon>
        <taxon>Pseudomonadota</taxon>
        <taxon>Gammaproteobacteria</taxon>
        <taxon>Vibrionales</taxon>
        <taxon>Vibrionaceae</taxon>
        <taxon>Enterovibrio</taxon>
    </lineage>
</organism>
<proteinExistence type="predicted"/>
<comment type="caution">
    <text evidence="2">The sequence shown here is derived from an EMBL/GenBank/DDBJ whole genome shotgun (WGS) entry which is preliminary data.</text>
</comment>
<protein>
    <submittedName>
        <fullName evidence="2">Uncharacterized protein</fullName>
    </submittedName>
</protein>
<name>A0A2A5T135_9GAMM</name>
<dbReference type="Proteomes" id="UP000219020">
    <property type="component" value="Unassembled WGS sequence"/>
</dbReference>
<evidence type="ECO:0000313" key="2">
    <source>
        <dbReference type="EMBL" id="PCS21872.1"/>
    </source>
</evidence>
<feature type="region of interest" description="Disordered" evidence="1">
    <location>
        <begin position="1"/>
        <end position="45"/>
    </location>
</feature>
<keyword evidence="3" id="KW-1185">Reference proteome</keyword>